<dbReference type="Proteomes" id="UP000607653">
    <property type="component" value="Unassembled WGS sequence"/>
</dbReference>
<evidence type="ECO:0000256" key="1">
    <source>
        <dbReference type="ARBA" id="ARBA00022857"/>
    </source>
</evidence>
<evidence type="ECO:0000256" key="2">
    <source>
        <dbReference type="ARBA" id="ARBA00023002"/>
    </source>
</evidence>
<protein>
    <submittedName>
        <fullName evidence="3">Uncharacterized protein</fullName>
    </submittedName>
</protein>
<dbReference type="PANTHER" id="PTHR43827:SF3">
    <property type="entry name" value="NADP-DEPENDENT OXIDOREDUCTASE DOMAIN-CONTAINING PROTEIN"/>
    <property type="match status" value="1"/>
</dbReference>
<dbReference type="Gene3D" id="3.20.20.100">
    <property type="entry name" value="NADP-dependent oxidoreductase domain"/>
    <property type="match status" value="1"/>
</dbReference>
<dbReference type="GO" id="GO:0016616">
    <property type="term" value="F:oxidoreductase activity, acting on the CH-OH group of donors, NAD or NADP as acceptor"/>
    <property type="evidence" value="ECO:0007669"/>
    <property type="project" value="UniProtKB-ARBA"/>
</dbReference>
<comment type="caution">
    <text evidence="3">The sequence shown here is derived from an EMBL/GenBank/DDBJ whole genome shotgun (WGS) entry which is preliminary data.</text>
</comment>
<dbReference type="SUPFAM" id="SSF51430">
    <property type="entry name" value="NAD(P)-linked oxidoreductase"/>
    <property type="match status" value="1"/>
</dbReference>
<keyword evidence="4" id="KW-1185">Reference proteome</keyword>
<evidence type="ECO:0000313" key="4">
    <source>
        <dbReference type="Proteomes" id="UP000607653"/>
    </source>
</evidence>
<dbReference type="InterPro" id="IPR020471">
    <property type="entry name" value="AKR"/>
</dbReference>
<accession>A0A822YDQ0</accession>
<name>A0A822YDQ0_NELNU</name>
<dbReference type="InterPro" id="IPR036812">
    <property type="entry name" value="NAD(P)_OxRdtase_dom_sf"/>
</dbReference>
<reference evidence="3 4" key="1">
    <citation type="journal article" date="2020" name="Mol. Biol. Evol.">
        <title>Distinct Expression and Methylation Patterns for Genes with Different Fates following a Single Whole-Genome Duplication in Flowering Plants.</title>
        <authorList>
            <person name="Shi T."/>
            <person name="Rahmani R.S."/>
            <person name="Gugger P.F."/>
            <person name="Wang M."/>
            <person name="Li H."/>
            <person name="Zhang Y."/>
            <person name="Li Z."/>
            <person name="Wang Q."/>
            <person name="Van de Peer Y."/>
            <person name="Marchal K."/>
            <person name="Chen J."/>
        </authorList>
    </citation>
    <scope>NUCLEOTIDE SEQUENCE [LARGE SCALE GENOMIC DNA]</scope>
    <source>
        <tissue evidence="3">Leaf</tissue>
    </source>
</reference>
<dbReference type="AlphaFoldDB" id="A0A822YDQ0"/>
<gene>
    <name evidence="3" type="ORF">HUJ06_009458</name>
</gene>
<proteinExistence type="predicted"/>
<dbReference type="PANTHER" id="PTHR43827">
    <property type="entry name" value="2,5-DIKETO-D-GLUCONIC ACID REDUCTASE"/>
    <property type="match status" value="1"/>
</dbReference>
<evidence type="ECO:0000313" key="3">
    <source>
        <dbReference type="EMBL" id="DAD30607.1"/>
    </source>
</evidence>
<keyword evidence="2" id="KW-0560">Oxidoreductase</keyword>
<keyword evidence="1" id="KW-0521">NADP</keyword>
<organism evidence="3 4">
    <name type="scientific">Nelumbo nucifera</name>
    <name type="common">Sacred lotus</name>
    <dbReference type="NCBI Taxonomy" id="4432"/>
    <lineage>
        <taxon>Eukaryota</taxon>
        <taxon>Viridiplantae</taxon>
        <taxon>Streptophyta</taxon>
        <taxon>Embryophyta</taxon>
        <taxon>Tracheophyta</taxon>
        <taxon>Spermatophyta</taxon>
        <taxon>Magnoliopsida</taxon>
        <taxon>Proteales</taxon>
        <taxon>Nelumbonaceae</taxon>
        <taxon>Nelumbo</taxon>
    </lineage>
</organism>
<dbReference type="EMBL" id="DUZY01000003">
    <property type="protein sequence ID" value="DAD30607.1"/>
    <property type="molecule type" value="Genomic_DNA"/>
</dbReference>
<sequence length="97" mass="10651">MAQATFIEQDVTQSFRLLSGHTIPAVGLDNWSFGYEASNSVFTAIAEAGYRHVDTSSEYGVQEVGYALKKGIQAGVDRKHLFITSKLHGALTCRQTR</sequence>